<feature type="transmembrane region" description="Helical" evidence="2">
    <location>
        <begin position="777"/>
        <end position="794"/>
    </location>
</feature>
<feature type="transmembrane region" description="Helical" evidence="2">
    <location>
        <begin position="1234"/>
        <end position="1255"/>
    </location>
</feature>
<feature type="transmembrane region" description="Helical" evidence="2">
    <location>
        <begin position="906"/>
        <end position="926"/>
    </location>
</feature>
<feature type="transmembrane region" description="Helical" evidence="2">
    <location>
        <begin position="1147"/>
        <end position="1168"/>
    </location>
</feature>
<gene>
    <name evidence="3" type="ORF">HJC23_010238</name>
</gene>
<evidence type="ECO:0008006" key="5">
    <source>
        <dbReference type="Google" id="ProtNLM"/>
    </source>
</evidence>
<feature type="compositionally biased region" description="Low complexity" evidence="1">
    <location>
        <begin position="33"/>
        <end position="56"/>
    </location>
</feature>
<feature type="transmembrane region" description="Helical" evidence="2">
    <location>
        <begin position="1045"/>
        <end position="1073"/>
    </location>
</feature>
<feature type="transmembrane region" description="Helical" evidence="2">
    <location>
        <begin position="463"/>
        <end position="483"/>
    </location>
</feature>
<keyword evidence="2" id="KW-0812">Transmembrane</keyword>
<feature type="transmembrane region" description="Helical" evidence="2">
    <location>
        <begin position="1085"/>
        <end position="1107"/>
    </location>
</feature>
<keyword evidence="4" id="KW-1185">Reference proteome</keyword>
<proteinExistence type="predicted"/>
<reference evidence="3 4" key="1">
    <citation type="journal article" date="2020" name="G3 (Bethesda)">
        <title>Improved Reference Genome for Cyclotella cryptica CCMP332, a Model for Cell Wall Morphogenesis, Salinity Adaptation, and Lipid Production in Diatoms (Bacillariophyta).</title>
        <authorList>
            <person name="Roberts W.R."/>
            <person name="Downey K.M."/>
            <person name="Ruck E.C."/>
            <person name="Traller J.C."/>
            <person name="Alverson A.J."/>
        </authorList>
    </citation>
    <scope>NUCLEOTIDE SEQUENCE [LARGE SCALE GENOMIC DNA]</scope>
    <source>
        <strain evidence="3 4">CCMP332</strain>
    </source>
</reference>
<feature type="transmembrane region" description="Helical" evidence="2">
    <location>
        <begin position="861"/>
        <end position="881"/>
    </location>
</feature>
<protein>
    <recommendedName>
        <fullName evidence="5">Dolichol kinase</fullName>
    </recommendedName>
</protein>
<feature type="transmembrane region" description="Helical" evidence="2">
    <location>
        <begin position="194"/>
        <end position="212"/>
    </location>
</feature>
<feature type="transmembrane region" description="Helical" evidence="2">
    <location>
        <begin position="1113"/>
        <end position="1135"/>
    </location>
</feature>
<dbReference type="Proteomes" id="UP001516023">
    <property type="component" value="Unassembled WGS sequence"/>
</dbReference>
<feature type="transmembrane region" description="Helical" evidence="2">
    <location>
        <begin position="170"/>
        <end position="188"/>
    </location>
</feature>
<feature type="transmembrane region" description="Helical" evidence="2">
    <location>
        <begin position="809"/>
        <end position="828"/>
    </location>
</feature>
<feature type="region of interest" description="Disordered" evidence="1">
    <location>
        <begin position="1"/>
        <end position="128"/>
    </location>
</feature>
<comment type="caution">
    <text evidence="3">The sequence shown here is derived from an EMBL/GenBank/DDBJ whole genome shotgun (WGS) entry which is preliminary data.</text>
</comment>
<feature type="transmembrane region" description="Helical" evidence="2">
    <location>
        <begin position="368"/>
        <end position="387"/>
    </location>
</feature>
<sequence>MTSEDRSNRQHFPPPPPFMSAPHQSQPRQQAGPHHPSSVSHVSASSTNPSSAAATSYPQYVGHSSQDKSIAIESDAKISKRPSYTASPYPQYPASYNPSPREYPSHQQQYTSSSSPLGGSSTFHNPTLDTLKSRNVPSYAAAPSHSYLLSSTKANATTAMTTNKPPRHDNHGPIALLLFPPLIFLLLYDMSSSLPLLLFLCVCLIVYALDLANPGDRGGGGGRYRGYYTLCAVWLGWVVLSMVVGYVSVVLDDSNWAGGHVSSVVGADIDESQAGVGIAERGLGGFMGVVLLAAQLVVSIMLLFCLATWSTLQFKWLLHQAPTLARILERILHFTLPPISAAMIAYGLTSSSVASSYVTWGVDSLATIFPYLFAFHLTLGIWLVGAAPSMLGTNEEEEATAFKGKDDKKDQRDKMSTFVCAINPHEGRTLSNLLVFAPMLMHMVTFRQRIVYSYASWDDMFDFILVSTVPYLLHYLLASNGVLDERWRRSLNWFLRAGTSPLEGGRTVRGAAVPMAISLLSCISFQQRYLVSLCAWASYILNGHEGVISSTMATTFLTLGTILMYATVWFFGRQHADGNYLLGEYHEDVFQLLLGASSVFFGMSCSPPWTFLPVPMLLAESVALWVISKQLRYSLLTIFVFFTCATLTIAYRLTFLSETVEVLPNRRIRLKGFAQYAMLACMLLIFFVGLVHRAPGGVLAQFMKKWDTTGICFTIYSLFLVALEFSLLKCPMPVYSRDNFEVGRVAVYSTSASYLTGFLSVIIAWHLSKHKLSKAPCTLFCSSIAIGKVLAVLIEENLLDGDDSLRMIYTRWAVATMLLVALSAPYLLSPVHVKMSLHAKRNFGPSGKQSKELPKNASVTVVLYGAVVLPLVILTSVRLVLEPLVGILIGYGNSAFYVASPKLSEVIGYSLSLWGLAVLQMINHFLPDGGADATRRLSALTFVMGLFISFSAPAIPGTRSYVEDSIFKSVSSVDTVDSSSSGGWGLISAFLAIVLAITGPLELREVRDASGRRDTRQLLRLMIFGTMFGCGLAWFITMQSMTKDIFIPIFVTSFSTMAMSFLGTVATVMAFFLEAKDFHEAEQIANVWAGVGFPVFFVISSVSLSAHAHPFGIGGWASTYLAVCGLLAGAFTVLVRMREEKNSTTRGYGNASCVISWLCAISVVYGRYGVAGVGVVGTTSVAGVPMSVWGTLFCSPILILLEGEPSDGSKKYYQVTSKSTKRGLILPSLTRSNWFVPLMTGTVATFLVATFYAIFLRGCGLSKFSLLFGTGEVIKNQEDLFAHVYGNRRTTGAGPLDDVASLAQKSIVHTQTMIRAARLTSSGIWTSKHVVGPLMHFSALLIILPSLQYLIRHSWAGSPPPASKVTLLLPLNVLAILLGRGIPSLVAAATIALVGGLVQLSSLNK</sequence>
<name>A0ABD3Q1Z3_9STRA</name>
<feature type="transmembrane region" description="Helical" evidence="2">
    <location>
        <begin position="673"/>
        <end position="694"/>
    </location>
</feature>
<feature type="transmembrane region" description="Helical" evidence="2">
    <location>
        <begin position="286"/>
        <end position="310"/>
    </location>
</feature>
<keyword evidence="2" id="KW-0472">Membrane</keyword>
<dbReference type="PANTHER" id="PTHR35313">
    <property type="entry name" value="NO EXINE FORMATION 1"/>
    <property type="match status" value="1"/>
</dbReference>
<feature type="transmembrane region" description="Helical" evidence="2">
    <location>
        <begin position="331"/>
        <end position="348"/>
    </location>
</feature>
<evidence type="ECO:0000256" key="2">
    <source>
        <dbReference type="SAM" id="Phobius"/>
    </source>
</evidence>
<feature type="transmembrane region" description="Helical" evidence="2">
    <location>
        <begin position="1330"/>
        <end position="1351"/>
    </location>
</feature>
<feature type="transmembrane region" description="Helical" evidence="2">
    <location>
        <begin position="745"/>
        <end position="765"/>
    </location>
</feature>
<feature type="transmembrane region" description="Helical" evidence="2">
    <location>
        <begin position="938"/>
        <end position="962"/>
    </location>
</feature>
<feature type="transmembrane region" description="Helical" evidence="2">
    <location>
        <begin position="433"/>
        <end position="451"/>
    </location>
</feature>
<organism evidence="3 4">
    <name type="scientific">Cyclotella cryptica</name>
    <dbReference type="NCBI Taxonomy" id="29204"/>
    <lineage>
        <taxon>Eukaryota</taxon>
        <taxon>Sar</taxon>
        <taxon>Stramenopiles</taxon>
        <taxon>Ochrophyta</taxon>
        <taxon>Bacillariophyta</taxon>
        <taxon>Coscinodiscophyceae</taxon>
        <taxon>Thalassiosirophycidae</taxon>
        <taxon>Stephanodiscales</taxon>
        <taxon>Stephanodiscaceae</taxon>
        <taxon>Cyclotella</taxon>
    </lineage>
</organism>
<keyword evidence="2" id="KW-1133">Transmembrane helix</keyword>
<feature type="compositionally biased region" description="Low complexity" evidence="1">
    <location>
        <begin position="112"/>
        <end position="121"/>
    </location>
</feature>
<feature type="transmembrane region" description="Helical" evidence="2">
    <location>
        <begin position="982"/>
        <end position="1001"/>
    </location>
</feature>
<feature type="transmembrane region" description="Helical" evidence="2">
    <location>
        <begin position="633"/>
        <end position="653"/>
    </location>
</feature>
<accession>A0ABD3Q1Z3</accession>
<feature type="transmembrane region" description="Helical" evidence="2">
    <location>
        <begin position="706"/>
        <end position="725"/>
    </location>
</feature>
<feature type="transmembrane region" description="Helical" evidence="2">
    <location>
        <begin position="1371"/>
        <end position="1398"/>
    </location>
</feature>
<feature type="transmembrane region" description="Helical" evidence="2">
    <location>
        <begin position="1021"/>
        <end position="1039"/>
    </location>
</feature>
<dbReference type="PANTHER" id="PTHR35313:SF1">
    <property type="entry name" value="NO EXINE FORMATION 1"/>
    <property type="match status" value="1"/>
</dbReference>
<feature type="compositionally biased region" description="Polar residues" evidence="1">
    <location>
        <begin position="82"/>
        <end position="98"/>
    </location>
</feature>
<evidence type="ECO:0000313" key="4">
    <source>
        <dbReference type="Proteomes" id="UP001516023"/>
    </source>
</evidence>
<dbReference type="EMBL" id="JABMIG020000089">
    <property type="protein sequence ID" value="KAL3793666.1"/>
    <property type="molecule type" value="Genomic_DNA"/>
</dbReference>
<evidence type="ECO:0000313" key="3">
    <source>
        <dbReference type="EMBL" id="KAL3793666.1"/>
    </source>
</evidence>
<feature type="transmembrane region" description="Helical" evidence="2">
    <location>
        <begin position="552"/>
        <end position="572"/>
    </location>
</feature>
<feature type="transmembrane region" description="Helical" evidence="2">
    <location>
        <begin position="224"/>
        <end position="247"/>
    </location>
</feature>
<evidence type="ECO:0000256" key="1">
    <source>
        <dbReference type="SAM" id="MobiDB-lite"/>
    </source>
</evidence>